<dbReference type="PANTHER" id="PTHR43280:SF2">
    <property type="entry name" value="HTH-TYPE TRANSCRIPTIONAL REGULATOR EXSA"/>
    <property type="match status" value="1"/>
</dbReference>
<dbReference type="InterPro" id="IPR037923">
    <property type="entry name" value="HTH-like"/>
</dbReference>
<gene>
    <name evidence="5" type="ORF">P9H32_03140</name>
</gene>
<dbReference type="PROSITE" id="PS01124">
    <property type="entry name" value="HTH_ARAC_FAMILY_2"/>
    <property type="match status" value="1"/>
</dbReference>
<dbReference type="EMBL" id="JARVCO010000002">
    <property type="protein sequence ID" value="MDZ8117609.1"/>
    <property type="molecule type" value="Genomic_DNA"/>
</dbReference>
<dbReference type="Proteomes" id="UP001290861">
    <property type="component" value="Unassembled WGS sequence"/>
</dbReference>
<keyword evidence="1" id="KW-0805">Transcription regulation</keyword>
<keyword evidence="6" id="KW-1185">Reference proteome</keyword>
<dbReference type="Gene3D" id="1.10.10.60">
    <property type="entry name" value="Homeodomain-like"/>
    <property type="match status" value="2"/>
</dbReference>
<dbReference type="Pfam" id="PF02311">
    <property type="entry name" value="AraC_binding"/>
    <property type="match status" value="1"/>
</dbReference>
<dbReference type="SUPFAM" id="SSF51215">
    <property type="entry name" value="Regulatory protein AraC"/>
    <property type="match status" value="1"/>
</dbReference>
<dbReference type="InterPro" id="IPR020449">
    <property type="entry name" value="Tscrpt_reg_AraC-type_HTH"/>
</dbReference>
<evidence type="ECO:0000256" key="2">
    <source>
        <dbReference type="ARBA" id="ARBA00023125"/>
    </source>
</evidence>
<proteinExistence type="predicted"/>
<dbReference type="InterPro" id="IPR009057">
    <property type="entry name" value="Homeodomain-like_sf"/>
</dbReference>
<evidence type="ECO:0000313" key="5">
    <source>
        <dbReference type="EMBL" id="MDZ8117609.1"/>
    </source>
</evidence>
<dbReference type="InterPro" id="IPR003313">
    <property type="entry name" value="AraC-bd"/>
</dbReference>
<dbReference type="InterPro" id="IPR018060">
    <property type="entry name" value="HTH_AraC"/>
</dbReference>
<keyword evidence="3" id="KW-0804">Transcription</keyword>
<dbReference type="PANTHER" id="PTHR43280">
    <property type="entry name" value="ARAC-FAMILY TRANSCRIPTIONAL REGULATOR"/>
    <property type="match status" value="1"/>
</dbReference>
<name>A0ABU5MTS3_9BACT</name>
<dbReference type="Pfam" id="PF12833">
    <property type="entry name" value="HTH_18"/>
    <property type="match status" value="1"/>
</dbReference>
<evidence type="ECO:0000256" key="3">
    <source>
        <dbReference type="ARBA" id="ARBA00023163"/>
    </source>
</evidence>
<sequence>MSLVKSRELFGESSFPVTVEKVIDRTLIQKELHRHEYFEMLYVEKGALVNKFKGTEIVMKPGDMLIMKPYVLHLLDDASRKKGRKAFCCSFLPQAVDSDIQSLEALKGSCSPNRYFFKPFISLADEGISAVQLKFDAEKRKKVAELLSALKEQTQDTSERGTALTRYHFLALLSFLTEEYERHEGVDQTVQADLSVPVSRYLEGLRKTLNYIHDHYAEPLALEDMAAMSGASETYFCRLFKHETGMTFLNYLNGLRIERACVLLRDTTDNALDICYEVGFNDYTHFGRQFKKHVGMSPADYRKQNPHVRRYRET</sequence>
<comment type="caution">
    <text evidence="5">The sequence shown here is derived from an EMBL/GenBank/DDBJ whole genome shotgun (WGS) entry which is preliminary data.</text>
</comment>
<dbReference type="PRINTS" id="PR00032">
    <property type="entry name" value="HTHARAC"/>
</dbReference>
<organism evidence="5 6">
    <name type="scientific">Pontiella agarivorans</name>
    <dbReference type="NCBI Taxonomy" id="3038953"/>
    <lineage>
        <taxon>Bacteria</taxon>
        <taxon>Pseudomonadati</taxon>
        <taxon>Kiritimatiellota</taxon>
        <taxon>Kiritimatiellia</taxon>
        <taxon>Kiritimatiellales</taxon>
        <taxon>Pontiellaceae</taxon>
        <taxon>Pontiella</taxon>
    </lineage>
</organism>
<feature type="domain" description="HTH araC/xylS-type" evidence="4">
    <location>
        <begin position="206"/>
        <end position="304"/>
    </location>
</feature>
<keyword evidence="2" id="KW-0238">DNA-binding</keyword>
<dbReference type="RefSeq" id="WP_322607409.1">
    <property type="nucleotide sequence ID" value="NZ_JARVCO010000002.1"/>
</dbReference>
<dbReference type="SUPFAM" id="SSF46689">
    <property type="entry name" value="Homeodomain-like"/>
    <property type="match status" value="2"/>
</dbReference>
<evidence type="ECO:0000313" key="6">
    <source>
        <dbReference type="Proteomes" id="UP001290861"/>
    </source>
</evidence>
<dbReference type="SMART" id="SM00342">
    <property type="entry name" value="HTH_ARAC"/>
    <property type="match status" value="1"/>
</dbReference>
<evidence type="ECO:0000259" key="4">
    <source>
        <dbReference type="PROSITE" id="PS01124"/>
    </source>
</evidence>
<protein>
    <submittedName>
        <fullName evidence="5">AraC family transcriptional regulator</fullName>
    </submittedName>
</protein>
<accession>A0ABU5MTS3</accession>
<dbReference type="Gene3D" id="2.60.120.10">
    <property type="entry name" value="Jelly Rolls"/>
    <property type="match status" value="1"/>
</dbReference>
<dbReference type="InterPro" id="IPR014710">
    <property type="entry name" value="RmlC-like_jellyroll"/>
</dbReference>
<evidence type="ECO:0000256" key="1">
    <source>
        <dbReference type="ARBA" id="ARBA00023015"/>
    </source>
</evidence>
<reference evidence="5 6" key="1">
    <citation type="journal article" date="2024" name="Appl. Environ. Microbiol.">
        <title>Pontiella agarivorans sp. nov., a novel marine anaerobic bacterium capable of degrading macroalgal polysaccharides and fixing nitrogen.</title>
        <authorList>
            <person name="Liu N."/>
            <person name="Kivenson V."/>
            <person name="Peng X."/>
            <person name="Cui Z."/>
            <person name="Lankiewicz T.S."/>
            <person name="Gosselin K.M."/>
            <person name="English C.J."/>
            <person name="Blair E.M."/>
            <person name="O'Malley M.A."/>
            <person name="Valentine D.L."/>
        </authorList>
    </citation>
    <scope>NUCLEOTIDE SEQUENCE [LARGE SCALE GENOMIC DNA]</scope>
    <source>
        <strain evidence="5 6">NLcol2</strain>
    </source>
</reference>